<dbReference type="SUPFAM" id="SSF56281">
    <property type="entry name" value="Metallo-hydrolase/oxidoreductase"/>
    <property type="match status" value="1"/>
</dbReference>
<dbReference type="PANTHER" id="PTHR13754:SF13">
    <property type="entry name" value="METALLO-BETA-LACTAMASE SUPERFAMILY PROTEIN (AFU_ORTHOLOGUE AFUA_3G07630)"/>
    <property type="match status" value="1"/>
</dbReference>
<dbReference type="CDD" id="cd07713">
    <property type="entry name" value="DHPS-like_MBL-fold"/>
    <property type="match status" value="1"/>
</dbReference>
<dbReference type="GO" id="GO:0102041">
    <property type="term" value="F:7,8-dihydropterin-6-yl-methyl-4-(beta-D-ribofuranosyl)aminobenzene 5'-phosphate synthase"/>
    <property type="evidence" value="ECO:0007669"/>
    <property type="project" value="UniProtKB-EC"/>
</dbReference>
<dbReference type="InterPro" id="IPR041712">
    <property type="entry name" value="DHPS-like_MBL-fold"/>
</dbReference>
<feature type="domain" description="Metallo-beta-lactamase" evidence="1">
    <location>
        <begin position="20"/>
        <end position="106"/>
    </location>
</feature>
<dbReference type="Proteomes" id="UP001549134">
    <property type="component" value="Unassembled WGS sequence"/>
</dbReference>
<name>A0ABV2ESG8_9STRE</name>
<reference evidence="2 3" key="1">
    <citation type="submission" date="2024-06" db="EMBL/GenBank/DDBJ databases">
        <title>Genomic Encyclopedia of Type Strains, Phase IV (KMG-IV): sequencing the most valuable type-strain genomes for metagenomic binning, comparative biology and taxonomic classification.</title>
        <authorList>
            <person name="Goeker M."/>
        </authorList>
    </citation>
    <scope>NUCLEOTIDE SEQUENCE [LARGE SCALE GENOMIC DNA]</scope>
    <source>
        <strain evidence="2 3">DSM 29126</strain>
    </source>
</reference>
<dbReference type="PANTHER" id="PTHR13754">
    <property type="entry name" value="METALLO-BETA-LACTAMASE SUPERFAMILY PROTEIN"/>
    <property type="match status" value="1"/>
</dbReference>
<dbReference type="InterPro" id="IPR052926">
    <property type="entry name" value="Metallo-beta-lactamase_dom"/>
</dbReference>
<evidence type="ECO:0000313" key="2">
    <source>
        <dbReference type="EMBL" id="MET3534116.1"/>
    </source>
</evidence>
<dbReference type="InterPro" id="IPR001279">
    <property type="entry name" value="Metallo-B-lactamas"/>
</dbReference>
<organism evidence="2 3">
    <name type="scientific">Streptococcus parasuis</name>
    <dbReference type="NCBI Taxonomy" id="1501662"/>
    <lineage>
        <taxon>Bacteria</taxon>
        <taxon>Bacillati</taxon>
        <taxon>Bacillota</taxon>
        <taxon>Bacilli</taxon>
        <taxon>Lactobacillales</taxon>
        <taxon>Streptococcaceae</taxon>
        <taxon>Streptococcus</taxon>
    </lineage>
</organism>
<sequence length="264" mass="30083">MKITALVENVSTSDLKAKHGLSLYVETKKHNLLFDLGPDQTLFKNAKKRNIDLKKVDSVIISHGHVDHGGAMKNFLEINKIATVYVQRQAFEQHYIKVLGIKIPVGIDKRLSLHPQVKLIDGDFRIDEELSLFTVENKNQFYSTANESLYDSNGRDNFNHEQNLLISENEKVIFTGCGHSGIVNIIEKANNYNPNYCIGGFHLFNPVTKITVNSKLLNDLALRLKNYKNIRFYTCHCTGKKAFKYMSKQMNNLDYLSCGQNLVI</sequence>
<dbReference type="RefSeq" id="WP_237395390.1">
    <property type="nucleotide sequence ID" value="NZ_AP024276.1"/>
</dbReference>
<dbReference type="EC" id="2.5.1.105" evidence="2"/>
<dbReference type="InterPro" id="IPR036866">
    <property type="entry name" value="RibonucZ/Hydroxyglut_hydro"/>
</dbReference>
<dbReference type="EMBL" id="JBEPLX010000012">
    <property type="protein sequence ID" value="MET3534116.1"/>
    <property type="molecule type" value="Genomic_DNA"/>
</dbReference>
<comment type="caution">
    <text evidence="2">The sequence shown here is derived from an EMBL/GenBank/DDBJ whole genome shotgun (WGS) entry which is preliminary data.</text>
</comment>
<keyword evidence="2" id="KW-0808">Transferase</keyword>
<accession>A0ABV2ESG8</accession>
<proteinExistence type="predicted"/>
<protein>
    <submittedName>
        <fullName evidence="2">7, 8-dihydropterin-6-yl-methyl-4-(Beta-D-ribofuranosyl)aminobenzene 5'-phosphate synthase</fullName>
        <ecNumber evidence="2">2.5.1.105</ecNumber>
    </submittedName>
</protein>
<evidence type="ECO:0000259" key="1">
    <source>
        <dbReference type="Pfam" id="PF00753"/>
    </source>
</evidence>
<evidence type="ECO:0000313" key="3">
    <source>
        <dbReference type="Proteomes" id="UP001549134"/>
    </source>
</evidence>
<dbReference type="Gene3D" id="3.60.15.10">
    <property type="entry name" value="Ribonuclease Z/Hydroxyacylglutathione hydrolase-like"/>
    <property type="match status" value="1"/>
</dbReference>
<gene>
    <name evidence="2" type="ORF">ABID50_001275</name>
</gene>
<keyword evidence="3" id="KW-1185">Reference proteome</keyword>
<dbReference type="GeneID" id="78827927"/>
<dbReference type="Pfam" id="PF00753">
    <property type="entry name" value="Lactamase_B"/>
    <property type="match status" value="1"/>
</dbReference>